<dbReference type="SUPFAM" id="SSF52540">
    <property type="entry name" value="P-loop containing nucleoside triphosphate hydrolases"/>
    <property type="match status" value="1"/>
</dbReference>
<dbReference type="OrthoDB" id="134985at2"/>
<dbReference type="InterPro" id="IPR000792">
    <property type="entry name" value="Tscrpt_reg_LuxR_C"/>
</dbReference>
<organism evidence="3 4">
    <name type="scientific">Leucobacter massiliensis</name>
    <dbReference type="NCBI Taxonomy" id="1686285"/>
    <lineage>
        <taxon>Bacteria</taxon>
        <taxon>Bacillati</taxon>
        <taxon>Actinomycetota</taxon>
        <taxon>Actinomycetes</taxon>
        <taxon>Micrococcales</taxon>
        <taxon>Microbacteriaceae</taxon>
        <taxon>Leucobacter</taxon>
    </lineage>
</organism>
<evidence type="ECO:0000313" key="3">
    <source>
        <dbReference type="EMBL" id="PRI11282.1"/>
    </source>
</evidence>
<evidence type="ECO:0000256" key="1">
    <source>
        <dbReference type="SAM" id="MobiDB-lite"/>
    </source>
</evidence>
<dbReference type="Pfam" id="PF13401">
    <property type="entry name" value="AAA_22"/>
    <property type="match status" value="1"/>
</dbReference>
<feature type="region of interest" description="Disordered" evidence="1">
    <location>
        <begin position="199"/>
        <end position="220"/>
    </location>
</feature>
<gene>
    <name evidence="3" type="ORF">B4915_10590</name>
</gene>
<evidence type="ECO:0000313" key="4">
    <source>
        <dbReference type="Proteomes" id="UP000238650"/>
    </source>
</evidence>
<sequence length="916" mass="99308">MRLLDRPRLSEQLSESRDRSRLLLLRAPAGYGKTTAARNWIEQDASRSLWIDCSAARADSLWRYVAQRLSLTLDAQATTPEFPLAAVREILARVPAPLTLVLDDYHHAVSPENDQLIAELASSNPLVTLVVLARRVRVLDGPLVTSRTPVRIFDAEELAFTPEEAAAFAALYHRADDVRLHAAIRDARGWPLAARAALGPATAHEDTAPQRQADPPDPRTELSRFALNHLEIVNDAGRHVLFAASVLDGVSFAQLEDFTGARDAELREVLHELIELGVLLPVSTAGSTEFVCNPAVRPAFARRSERSLTPEQRAALLHGRARELEHAAPVTAFQLFSASGDLAAAERVLARRFITLTEESETLLAFLRGLPERAFSAHPAFASARLLLETGDPATPTSTTVRLIELMRAGVSERVVEARALASAGAEPPPETRLATIAQRLVLARAAGDTAAAARDARELETRIAPAPAPDERAAGRFAAANSVPEFGAALVYYREIAMTALRLGDLERARRNWNRMLGHAEALIERGAVEPLVRDPARTVGDAVSGRRWRLAALGGLAFTDALDGRMARCAELLDECARLGVEAGVTSPASTWVVGEVARAALAIEHEDDEMLRAALERLTPLRDRIEASPFLLMIEAEAVRSLRGVEWAAAQLAPEPGPAAAEAVADADDAAEPAPAAAHGRIGDFGWEAEPWREWKVLYRASLCSALGDLAGAASLLSMIDPDRPATRLERARLSLFALDDLQALLLAQQAGAGLTVRQRADRTLITALAAWGCGRQREAFEALGEAAALLREHALRTPLRGVPYDELHALATAARDAGVCDLTSEVDAVPEPARSRRYERLTEMELRTLRAIARYRSIGTTAEALFVTAATVKKHLNAVYRKLRSRGREEAILQATRMGLLAGDQATVRTVL</sequence>
<comment type="caution">
    <text evidence="3">The sequence shown here is derived from an EMBL/GenBank/DDBJ whole genome shotgun (WGS) entry which is preliminary data.</text>
</comment>
<dbReference type="GO" id="GO:0016887">
    <property type="term" value="F:ATP hydrolysis activity"/>
    <property type="evidence" value="ECO:0007669"/>
    <property type="project" value="InterPro"/>
</dbReference>
<accession>A0A2S9QNW9</accession>
<dbReference type="SMART" id="SM00421">
    <property type="entry name" value="HTH_LUXR"/>
    <property type="match status" value="1"/>
</dbReference>
<dbReference type="InterPro" id="IPR016032">
    <property type="entry name" value="Sig_transdc_resp-reg_C-effctor"/>
</dbReference>
<dbReference type="InterPro" id="IPR036388">
    <property type="entry name" value="WH-like_DNA-bd_sf"/>
</dbReference>
<dbReference type="InterPro" id="IPR027417">
    <property type="entry name" value="P-loop_NTPase"/>
</dbReference>
<dbReference type="RefSeq" id="WP_105805731.1">
    <property type="nucleotide sequence ID" value="NZ_MWZD01000017.1"/>
</dbReference>
<dbReference type="InterPro" id="IPR049945">
    <property type="entry name" value="AAA_22"/>
</dbReference>
<keyword evidence="4" id="KW-1185">Reference proteome</keyword>
<feature type="domain" description="HTH luxR-type" evidence="2">
    <location>
        <begin position="842"/>
        <end position="899"/>
    </location>
</feature>
<dbReference type="SUPFAM" id="SSF46894">
    <property type="entry name" value="C-terminal effector domain of the bipartite response regulators"/>
    <property type="match status" value="1"/>
</dbReference>
<evidence type="ECO:0000259" key="2">
    <source>
        <dbReference type="SMART" id="SM00421"/>
    </source>
</evidence>
<dbReference type="GO" id="GO:0006355">
    <property type="term" value="P:regulation of DNA-templated transcription"/>
    <property type="evidence" value="ECO:0007669"/>
    <property type="project" value="InterPro"/>
</dbReference>
<reference evidence="3 4" key="1">
    <citation type="journal article" date="2017" name="New Microbes New Infect">
        <title>Genome sequence of 'Leucobacter massiliensis' sp. nov. isolated from human pharynx after travel to the 2014 Hajj.</title>
        <authorList>
            <person name="Leangapichart T."/>
            <person name="Gautret P."/>
            <person name="Nguyen T.T."/>
            <person name="Armstrong N."/>
            <person name="Rolain J.M."/>
        </authorList>
    </citation>
    <scope>NUCLEOTIDE SEQUENCE [LARGE SCALE GENOMIC DNA]</scope>
    <source>
        <strain evidence="3 4">122RC15</strain>
    </source>
</reference>
<dbReference type="GO" id="GO:0003677">
    <property type="term" value="F:DNA binding"/>
    <property type="evidence" value="ECO:0007669"/>
    <property type="project" value="InterPro"/>
</dbReference>
<dbReference type="Gene3D" id="3.40.50.300">
    <property type="entry name" value="P-loop containing nucleotide triphosphate hydrolases"/>
    <property type="match status" value="1"/>
</dbReference>
<dbReference type="Proteomes" id="UP000238650">
    <property type="component" value="Unassembled WGS sequence"/>
</dbReference>
<feature type="compositionally biased region" description="Basic and acidic residues" evidence="1">
    <location>
        <begin position="203"/>
        <end position="220"/>
    </location>
</feature>
<name>A0A2S9QNW9_9MICO</name>
<proteinExistence type="predicted"/>
<dbReference type="AlphaFoldDB" id="A0A2S9QNW9"/>
<dbReference type="Gene3D" id="1.10.10.10">
    <property type="entry name" value="Winged helix-like DNA-binding domain superfamily/Winged helix DNA-binding domain"/>
    <property type="match status" value="1"/>
</dbReference>
<protein>
    <recommendedName>
        <fullName evidence="2">HTH luxR-type domain-containing protein</fullName>
    </recommendedName>
</protein>
<dbReference type="EMBL" id="MWZD01000017">
    <property type="protein sequence ID" value="PRI11282.1"/>
    <property type="molecule type" value="Genomic_DNA"/>
</dbReference>